<dbReference type="STRING" id="1182541.W9YY81"/>
<comment type="caution">
    <text evidence="5">The sequence shown here is derived from an EMBL/GenBank/DDBJ whole genome shotgun (WGS) entry which is preliminary data.</text>
</comment>
<evidence type="ECO:0000313" key="6">
    <source>
        <dbReference type="Proteomes" id="UP000019484"/>
    </source>
</evidence>
<dbReference type="SUPFAM" id="SSF50249">
    <property type="entry name" value="Nucleic acid-binding proteins"/>
    <property type="match status" value="1"/>
</dbReference>
<evidence type="ECO:0000256" key="2">
    <source>
        <dbReference type="ARBA" id="ARBA00022980"/>
    </source>
</evidence>
<gene>
    <name evidence="5" type="ORF">A1O1_03051</name>
</gene>
<keyword evidence="2" id="KW-0689">Ribosomal protein</keyword>
<dbReference type="InterPro" id="IPR000266">
    <property type="entry name" value="Ribosomal_uS17"/>
</dbReference>
<dbReference type="HOGENOM" id="CLU_152730_0_0_1"/>
<dbReference type="EMBL" id="AMWN01000002">
    <property type="protein sequence ID" value="EXJ94655.1"/>
    <property type="molecule type" value="Genomic_DNA"/>
</dbReference>
<dbReference type="GO" id="GO:0003735">
    <property type="term" value="F:structural constituent of ribosome"/>
    <property type="evidence" value="ECO:0007669"/>
    <property type="project" value="InterPro"/>
</dbReference>
<dbReference type="OrthoDB" id="274752at2759"/>
<reference evidence="5 6" key="1">
    <citation type="submission" date="2013-03" db="EMBL/GenBank/DDBJ databases">
        <title>The Genome Sequence of Capronia coronata CBS 617.96.</title>
        <authorList>
            <consortium name="The Broad Institute Genomics Platform"/>
            <person name="Cuomo C."/>
            <person name="de Hoog S."/>
            <person name="Gorbushina A."/>
            <person name="Walker B."/>
            <person name="Young S.K."/>
            <person name="Zeng Q."/>
            <person name="Gargeya S."/>
            <person name="Fitzgerald M."/>
            <person name="Haas B."/>
            <person name="Abouelleil A."/>
            <person name="Allen A.W."/>
            <person name="Alvarado L."/>
            <person name="Arachchi H.M."/>
            <person name="Berlin A.M."/>
            <person name="Chapman S.B."/>
            <person name="Gainer-Dewar J."/>
            <person name="Goldberg J."/>
            <person name="Griggs A."/>
            <person name="Gujja S."/>
            <person name="Hansen M."/>
            <person name="Howarth C."/>
            <person name="Imamovic A."/>
            <person name="Ireland A."/>
            <person name="Larimer J."/>
            <person name="McCowan C."/>
            <person name="Murphy C."/>
            <person name="Pearson M."/>
            <person name="Poon T.W."/>
            <person name="Priest M."/>
            <person name="Roberts A."/>
            <person name="Saif S."/>
            <person name="Shea T."/>
            <person name="Sisk P."/>
            <person name="Sykes S."/>
            <person name="Wortman J."/>
            <person name="Nusbaum C."/>
            <person name="Birren B."/>
        </authorList>
    </citation>
    <scope>NUCLEOTIDE SEQUENCE [LARGE SCALE GENOMIC DNA]</scope>
    <source>
        <strain evidence="5 6">CBS 617.96</strain>
    </source>
</reference>
<evidence type="ECO:0000256" key="3">
    <source>
        <dbReference type="ARBA" id="ARBA00023274"/>
    </source>
</evidence>
<dbReference type="Pfam" id="PF00366">
    <property type="entry name" value="Ribosomal_S17"/>
    <property type="match status" value="1"/>
</dbReference>
<dbReference type="AlphaFoldDB" id="W9YY81"/>
<dbReference type="Proteomes" id="UP000019484">
    <property type="component" value="Unassembled WGS sequence"/>
</dbReference>
<dbReference type="GO" id="GO:1990904">
    <property type="term" value="C:ribonucleoprotein complex"/>
    <property type="evidence" value="ECO:0007669"/>
    <property type="project" value="UniProtKB-KW"/>
</dbReference>
<proteinExistence type="inferred from homology"/>
<dbReference type="GO" id="GO:0006412">
    <property type="term" value="P:translation"/>
    <property type="evidence" value="ECO:0007669"/>
    <property type="project" value="InterPro"/>
</dbReference>
<dbReference type="Gene3D" id="2.40.50.140">
    <property type="entry name" value="Nucleic acid-binding proteins"/>
    <property type="match status" value="1"/>
</dbReference>
<dbReference type="GeneID" id="19157948"/>
<evidence type="ECO:0000313" key="5">
    <source>
        <dbReference type="EMBL" id="EXJ94655.1"/>
    </source>
</evidence>
<evidence type="ECO:0000256" key="1">
    <source>
        <dbReference type="ARBA" id="ARBA00010254"/>
    </source>
</evidence>
<comment type="similarity">
    <text evidence="1">Belongs to the universal ribosomal protein uS17 family.</text>
</comment>
<organism evidence="5 6">
    <name type="scientific">Capronia coronata CBS 617.96</name>
    <dbReference type="NCBI Taxonomy" id="1182541"/>
    <lineage>
        <taxon>Eukaryota</taxon>
        <taxon>Fungi</taxon>
        <taxon>Dikarya</taxon>
        <taxon>Ascomycota</taxon>
        <taxon>Pezizomycotina</taxon>
        <taxon>Eurotiomycetes</taxon>
        <taxon>Chaetothyriomycetidae</taxon>
        <taxon>Chaetothyriales</taxon>
        <taxon>Herpotrichiellaceae</taxon>
        <taxon>Capronia</taxon>
    </lineage>
</organism>
<feature type="region of interest" description="Disordered" evidence="4">
    <location>
        <begin position="107"/>
        <end position="130"/>
    </location>
</feature>
<name>W9YY81_9EURO</name>
<protein>
    <submittedName>
        <fullName evidence="5">Uncharacterized protein</fullName>
    </submittedName>
</protein>
<accession>W9YY81</accession>
<sequence length="152" mass="17096">MTAADDAAFLATSPQLTGHVTRVGTMRKTVRVSRRIQVWDKVLHKNWKKTAHDLVHDPQDILNEGDVITYGPFPPSMHAAREQRGQTETDSRVRYVLREVVTPFGSPVEERSSRLVGSPEGRWRGTPGHVPVQKVVSRTRGKDKGRVDVPLR</sequence>
<keyword evidence="3" id="KW-0687">Ribonucleoprotein</keyword>
<dbReference type="RefSeq" id="XP_007722149.1">
    <property type="nucleotide sequence ID" value="XM_007723959.1"/>
</dbReference>
<keyword evidence="6" id="KW-1185">Reference proteome</keyword>
<dbReference type="eggNOG" id="ENOG502SBJ5">
    <property type="taxonomic scope" value="Eukaryota"/>
</dbReference>
<evidence type="ECO:0000256" key="4">
    <source>
        <dbReference type="SAM" id="MobiDB-lite"/>
    </source>
</evidence>
<dbReference type="InterPro" id="IPR012340">
    <property type="entry name" value="NA-bd_OB-fold"/>
</dbReference>
<dbReference type="GO" id="GO:0005840">
    <property type="term" value="C:ribosome"/>
    <property type="evidence" value="ECO:0007669"/>
    <property type="project" value="UniProtKB-KW"/>
</dbReference>